<dbReference type="InterPro" id="IPR046461">
    <property type="entry name" value="TerL_ATPase"/>
</dbReference>
<dbReference type="Gene3D" id="3.40.50.300">
    <property type="entry name" value="P-loop containing nucleotide triphosphate hydrolases"/>
    <property type="match status" value="1"/>
</dbReference>
<proteinExistence type="predicted"/>
<dbReference type="PANTHER" id="PTHR41287:SF1">
    <property type="entry name" value="PROTEIN YMFN"/>
    <property type="match status" value="1"/>
</dbReference>
<evidence type="ECO:0000259" key="1">
    <source>
        <dbReference type="Pfam" id="PF03354"/>
    </source>
</evidence>
<protein>
    <submittedName>
        <fullName evidence="2">Terminase large subunit, Lambdalikevirus-type</fullName>
    </submittedName>
</protein>
<dbReference type="EMBL" id="LR796988">
    <property type="protein sequence ID" value="CAB4180120.1"/>
    <property type="molecule type" value="Genomic_DNA"/>
</dbReference>
<sequence length="487" mass="53220">MDNEVIPIQAGAKKNKPLMGAVKPRVMTPALKGNSYGEAFSEFCKKCGYELMPWQRYVAEDFLTVDESGNFIRKTVAVLVARQNGKSWLASFRILFGLFELGEKSVVAMSSNRSMALTTFRQVVSIIEANEFLRSQVKLNRGVVGRFANGQESIELKSGGKYQVVAATRDGARGLTADLLFIDELREISEEAMKAAKPTTRARPNSQSLFTSNAGDAFSTVLNDLRERALSYPAKSLGWYEYSAPQHAKVTDRKAWAMANPALGITITEDVLAEAVSTDTIETIKTEMLCSWVSSLSSPWPVGAFEECNDKTLAMGPGPLTYFAFDKAQNNRSATLVAGQVLPDGRIGVGILEQWRSEIAVDDLKIAAGIKAWADKYSPRVVLFDHYATQSIAQRLSVSGVMVEDISGQQFYQACGDLLDAIVAKRVVHSGQPELVESMNNCASKTNEGSFRIIRRQSAGCIAAAISLAMLVHKMSEPQSIPQIMAV</sequence>
<dbReference type="Pfam" id="PF03354">
    <property type="entry name" value="TerL_ATPase"/>
    <property type="match status" value="1"/>
</dbReference>
<name>A0A6J5Q645_9CAUD</name>
<accession>A0A6J5Q645</accession>
<reference evidence="2" key="1">
    <citation type="submission" date="2020-05" db="EMBL/GenBank/DDBJ databases">
        <authorList>
            <person name="Chiriac C."/>
            <person name="Salcher M."/>
            <person name="Ghai R."/>
            <person name="Kavagutti S V."/>
        </authorList>
    </citation>
    <scope>NUCLEOTIDE SEQUENCE</scope>
</reference>
<dbReference type="PANTHER" id="PTHR41287">
    <property type="match status" value="1"/>
</dbReference>
<gene>
    <name evidence="2" type="ORF">UFOVP1038_13</name>
</gene>
<organism evidence="2">
    <name type="scientific">uncultured Caudovirales phage</name>
    <dbReference type="NCBI Taxonomy" id="2100421"/>
    <lineage>
        <taxon>Viruses</taxon>
        <taxon>Duplodnaviria</taxon>
        <taxon>Heunggongvirae</taxon>
        <taxon>Uroviricota</taxon>
        <taxon>Caudoviricetes</taxon>
        <taxon>Peduoviridae</taxon>
        <taxon>Maltschvirus</taxon>
        <taxon>Maltschvirus maltsch</taxon>
    </lineage>
</organism>
<feature type="domain" description="Terminase large subunit-like ATPase" evidence="1">
    <location>
        <begin position="74"/>
        <end position="227"/>
    </location>
</feature>
<dbReference type="InterPro" id="IPR027417">
    <property type="entry name" value="P-loop_NTPase"/>
</dbReference>
<evidence type="ECO:0000313" key="2">
    <source>
        <dbReference type="EMBL" id="CAB4180120.1"/>
    </source>
</evidence>
<dbReference type="InterPro" id="IPR005021">
    <property type="entry name" value="Terminase_largesu-like"/>
</dbReference>